<evidence type="ECO:0000256" key="10">
    <source>
        <dbReference type="ARBA" id="ARBA00022723"/>
    </source>
</evidence>
<comment type="catalytic activity">
    <reaction evidence="24">
        <text>a 1,2-diacyl-sn-glycerol + ATP = a 1,2-diacyl-sn-glycero-3-phosphate + ADP + H(+)</text>
        <dbReference type="Rhea" id="RHEA:10272"/>
        <dbReference type="ChEBI" id="CHEBI:15378"/>
        <dbReference type="ChEBI" id="CHEBI:17815"/>
        <dbReference type="ChEBI" id="CHEBI:30616"/>
        <dbReference type="ChEBI" id="CHEBI:58608"/>
        <dbReference type="ChEBI" id="CHEBI:456216"/>
        <dbReference type="EC" id="2.7.1.107"/>
    </reaction>
</comment>
<dbReference type="GO" id="GO:0005886">
    <property type="term" value="C:plasma membrane"/>
    <property type="evidence" value="ECO:0007669"/>
    <property type="project" value="UniProtKB-SubCell"/>
</dbReference>
<keyword evidence="9 24" id="KW-0812">Transmembrane</keyword>
<evidence type="ECO:0000256" key="24">
    <source>
        <dbReference type="RuleBase" id="RU363065"/>
    </source>
</evidence>
<evidence type="ECO:0000256" key="23">
    <source>
        <dbReference type="PIRSR" id="PIRSR600829-4"/>
    </source>
</evidence>
<evidence type="ECO:0000256" key="4">
    <source>
        <dbReference type="ARBA" id="ARBA00017575"/>
    </source>
</evidence>
<dbReference type="OrthoDB" id="7871148at2"/>
<evidence type="ECO:0000256" key="16">
    <source>
        <dbReference type="ARBA" id="ARBA00023098"/>
    </source>
</evidence>
<keyword evidence="8 24" id="KW-0808">Transferase</keyword>
<evidence type="ECO:0000256" key="11">
    <source>
        <dbReference type="ARBA" id="ARBA00022741"/>
    </source>
</evidence>
<evidence type="ECO:0000256" key="8">
    <source>
        <dbReference type="ARBA" id="ARBA00022679"/>
    </source>
</evidence>
<sequence>MFNYVARESKRFITRCVNTWEGIAITWKDEASFPQWVVINIISITLTFVFPISTTQQALLIALGLLILVVELLNTAIEACIDRISDDIHPLSKKAKDAGCAAVALTAITGLIVWIIVLCGLYA</sequence>
<feature type="binding site" evidence="22">
    <location>
        <position position="30"/>
    </location>
    <ligand>
        <name>ATP</name>
        <dbReference type="ChEBI" id="CHEBI:30616"/>
    </ligand>
</feature>
<dbReference type="Gene3D" id="1.10.287.3610">
    <property type="match status" value="1"/>
</dbReference>
<keyword evidence="26" id="KW-1185">Reference proteome</keyword>
<feature type="binding site" evidence="23">
    <location>
        <position position="78"/>
    </location>
    <ligand>
        <name>a divalent metal cation</name>
        <dbReference type="ChEBI" id="CHEBI:60240"/>
    </ligand>
</feature>
<feature type="binding site" evidence="21">
    <location>
        <position position="11"/>
    </location>
    <ligand>
        <name>substrate</name>
    </ligand>
</feature>
<evidence type="ECO:0000256" key="1">
    <source>
        <dbReference type="ARBA" id="ARBA00004429"/>
    </source>
</evidence>
<feature type="binding site" evidence="22">
    <location>
        <position position="78"/>
    </location>
    <ligand>
        <name>ATP</name>
        <dbReference type="ChEBI" id="CHEBI:30616"/>
    </ligand>
</feature>
<evidence type="ECO:0000256" key="17">
    <source>
        <dbReference type="ARBA" id="ARBA00023136"/>
    </source>
</evidence>
<keyword evidence="19 24" id="KW-1208">Phospholipid metabolism</keyword>
<keyword evidence="12 24" id="KW-0418">Kinase</keyword>
<keyword evidence="11 22" id="KW-0547">Nucleotide-binding</keyword>
<evidence type="ECO:0000313" key="26">
    <source>
        <dbReference type="Proteomes" id="UP000231516"/>
    </source>
</evidence>
<feature type="binding site" evidence="22">
    <location>
        <position position="11"/>
    </location>
    <ligand>
        <name>ATP</name>
        <dbReference type="ChEBI" id="CHEBI:30616"/>
    </ligand>
</feature>
<keyword evidence="18" id="KW-0594">Phospholipid biosynthesis</keyword>
<keyword evidence="13 22" id="KW-0067">ATP-binding</keyword>
<keyword evidence="7 24" id="KW-0997">Cell inner membrane</keyword>
<evidence type="ECO:0000256" key="6">
    <source>
        <dbReference type="ARBA" id="ARBA00022516"/>
    </source>
</evidence>
<keyword evidence="17 24" id="KW-0472">Membrane</keyword>
<feature type="binding site" evidence="23">
    <location>
        <position position="30"/>
    </location>
    <ligand>
        <name>a divalent metal cation</name>
        <dbReference type="ChEBI" id="CHEBI:60240"/>
    </ligand>
</feature>
<keyword evidence="5" id="KW-1003">Cell membrane</keyword>
<accession>A0A2G5K4U2</accession>
<dbReference type="Pfam" id="PF01219">
    <property type="entry name" value="DAGK_prokar"/>
    <property type="match status" value="1"/>
</dbReference>
<comment type="caution">
    <text evidence="25">The sequence shown here is derived from an EMBL/GenBank/DDBJ whole genome shotgun (WGS) entry which is preliminary data.</text>
</comment>
<dbReference type="GO" id="GO:0046872">
    <property type="term" value="F:metal ion binding"/>
    <property type="evidence" value="ECO:0007669"/>
    <property type="project" value="UniProtKB-KW"/>
</dbReference>
<evidence type="ECO:0000256" key="22">
    <source>
        <dbReference type="PIRSR" id="PIRSR600829-3"/>
    </source>
</evidence>
<evidence type="ECO:0000256" key="18">
    <source>
        <dbReference type="ARBA" id="ARBA00023209"/>
    </source>
</evidence>
<keyword evidence="14 23" id="KW-0460">Magnesium</keyword>
<comment type="similarity">
    <text evidence="2 24">Belongs to the bacterial diacylglycerol kinase family.</text>
</comment>
<comment type="subcellular location">
    <subcellularLocation>
        <location evidence="1 24">Cell inner membrane</location>
        <topology evidence="1 24">Multi-pass membrane protein</topology>
    </subcellularLocation>
</comment>
<organism evidence="25 26">
    <name type="scientific">Paramylibacter kogurei</name>
    <dbReference type="NCBI Taxonomy" id="1889778"/>
    <lineage>
        <taxon>Bacteria</taxon>
        <taxon>Pseudomonadati</taxon>
        <taxon>Pseudomonadota</taxon>
        <taxon>Alphaproteobacteria</taxon>
        <taxon>Rhodobacterales</taxon>
        <taxon>Paracoccaceae</taxon>
        <taxon>Paramylibacter</taxon>
    </lineage>
</organism>
<feature type="transmembrane region" description="Helical" evidence="24">
    <location>
        <begin position="58"/>
        <end position="77"/>
    </location>
</feature>
<evidence type="ECO:0000256" key="9">
    <source>
        <dbReference type="ARBA" id="ARBA00022692"/>
    </source>
</evidence>
<dbReference type="CDD" id="cd14264">
    <property type="entry name" value="DAGK_IM"/>
    <property type="match status" value="1"/>
</dbReference>
<evidence type="ECO:0000256" key="5">
    <source>
        <dbReference type="ARBA" id="ARBA00022475"/>
    </source>
</evidence>
<evidence type="ECO:0000256" key="12">
    <source>
        <dbReference type="ARBA" id="ARBA00022777"/>
    </source>
</evidence>
<gene>
    <name evidence="25" type="ORF">BFP76_01990</name>
</gene>
<comment type="cofactor">
    <cofactor evidence="23">
        <name>Mg(2+)</name>
        <dbReference type="ChEBI" id="CHEBI:18420"/>
    </cofactor>
    <text evidence="23">Mn(2+), Zn(2+), Cd(2+) and Co(2+) support activity to lesser extents.</text>
</comment>
<comment type="function">
    <text evidence="24">Catalyzes the ATP-dependent phosphorylation of sn-l,2-diacylglycerol (DAG) to phosphatidic acid. Involved in the recycling of diacylglycerol produced as a by-product during membrane-derived oligosaccharide (MDO) biosynthesis.</text>
</comment>
<dbReference type="AlphaFoldDB" id="A0A2G5K4U2"/>
<feature type="transmembrane region" description="Helical" evidence="24">
    <location>
        <begin position="33"/>
        <end position="52"/>
    </location>
</feature>
<evidence type="ECO:0000256" key="19">
    <source>
        <dbReference type="ARBA" id="ARBA00023264"/>
    </source>
</evidence>
<dbReference type="EC" id="2.7.1.107" evidence="3 24"/>
<evidence type="ECO:0000256" key="15">
    <source>
        <dbReference type="ARBA" id="ARBA00022989"/>
    </source>
</evidence>
<evidence type="ECO:0000313" key="25">
    <source>
        <dbReference type="EMBL" id="PIB24043.1"/>
    </source>
</evidence>
<proteinExistence type="inferred from homology"/>
<keyword evidence="6" id="KW-0444">Lipid biosynthesis</keyword>
<dbReference type="InterPro" id="IPR036945">
    <property type="entry name" value="DAGK_sf"/>
</dbReference>
<evidence type="ECO:0000256" key="20">
    <source>
        <dbReference type="PIRSR" id="PIRSR600829-1"/>
    </source>
</evidence>
<feature type="binding site" evidence="22">
    <location>
        <begin position="96"/>
        <end position="97"/>
    </location>
    <ligand>
        <name>ATP</name>
        <dbReference type="ChEBI" id="CHEBI:30616"/>
    </ligand>
</feature>
<dbReference type="EMBL" id="MDGM01000012">
    <property type="protein sequence ID" value="PIB24043.1"/>
    <property type="molecule type" value="Genomic_DNA"/>
</dbReference>
<name>A0A2G5K4U2_9RHOB</name>
<evidence type="ECO:0000256" key="21">
    <source>
        <dbReference type="PIRSR" id="PIRSR600829-2"/>
    </source>
</evidence>
<dbReference type="Proteomes" id="UP000231516">
    <property type="component" value="Unassembled WGS sequence"/>
</dbReference>
<keyword evidence="16 24" id="KW-0443">Lipid metabolism</keyword>
<protein>
    <recommendedName>
        <fullName evidence="4 24">Diacylglycerol kinase</fullName>
        <ecNumber evidence="3 24">2.7.1.107</ecNumber>
    </recommendedName>
</protein>
<evidence type="ECO:0000256" key="2">
    <source>
        <dbReference type="ARBA" id="ARBA00005967"/>
    </source>
</evidence>
<dbReference type="GO" id="GO:0005524">
    <property type="term" value="F:ATP binding"/>
    <property type="evidence" value="ECO:0007669"/>
    <property type="project" value="UniProtKB-KW"/>
</dbReference>
<evidence type="ECO:0000256" key="7">
    <source>
        <dbReference type="ARBA" id="ARBA00022519"/>
    </source>
</evidence>
<dbReference type="InterPro" id="IPR033718">
    <property type="entry name" value="DAGK_prok"/>
</dbReference>
<reference evidence="25 26" key="1">
    <citation type="submission" date="2016-08" db="EMBL/GenBank/DDBJ databases">
        <title>Draft genome of Amylibacter sp. strain 4G11.</title>
        <authorList>
            <person name="Wong S.-K."/>
            <person name="Hamasaki K."/>
            <person name="Yoshizawa S."/>
        </authorList>
    </citation>
    <scope>NUCLEOTIDE SEQUENCE [LARGE SCALE GENOMIC DNA]</scope>
    <source>
        <strain evidence="25 26">4G11</strain>
    </source>
</reference>
<feature type="transmembrane region" description="Helical" evidence="24">
    <location>
        <begin position="98"/>
        <end position="117"/>
    </location>
</feature>
<dbReference type="PANTHER" id="PTHR34299:SF1">
    <property type="entry name" value="DIACYLGLYCEROL KINASE"/>
    <property type="match status" value="1"/>
</dbReference>
<dbReference type="InterPro" id="IPR000829">
    <property type="entry name" value="DAGK"/>
</dbReference>
<keyword evidence="10 23" id="KW-0479">Metal-binding</keyword>
<dbReference type="PANTHER" id="PTHR34299">
    <property type="entry name" value="DIACYLGLYCEROL KINASE"/>
    <property type="match status" value="1"/>
</dbReference>
<dbReference type="RefSeq" id="WP_099592322.1">
    <property type="nucleotide sequence ID" value="NZ_MDGM01000012.1"/>
</dbReference>
<dbReference type="GO" id="GO:0004143">
    <property type="term" value="F:ATP-dependent diacylglycerol kinase activity"/>
    <property type="evidence" value="ECO:0007669"/>
    <property type="project" value="UniProtKB-EC"/>
</dbReference>
<feature type="active site" description="Proton acceptor" evidence="20">
    <location>
        <position position="71"/>
    </location>
</feature>
<feature type="binding site" evidence="21">
    <location>
        <position position="71"/>
    </location>
    <ligand>
        <name>substrate</name>
    </ligand>
</feature>
<dbReference type="GO" id="GO:0006654">
    <property type="term" value="P:phosphatidic acid biosynthetic process"/>
    <property type="evidence" value="ECO:0007669"/>
    <property type="project" value="InterPro"/>
</dbReference>
<evidence type="ECO:0000256" key="14">
    <source>
        <dbReference type="ARBA" id="ARBA00022842"/>
    </source>
</evidence>
<evidence type="ECO:0000256" key="13">
    <source>
        <dbReference type="ARBA" id="ARBA00022840"/>
    </source>
</evidence>
<evidence type="ECO:0000256" key="3">
    <source>
        <dbReference type="ARBA" id="ARBA00012133"/>
    </source>
</evidence>
<keyword evidence="15 24" id="KW-1133">Transmembrane helix</keyword>